<protein>
    <recommendedName>
        <fullName evidence="4">ABC-2 transporter permease</fullName>
    </recommendedName>
</protein>
<feature type="transmembrane region" description="Helical" evidence="1">
    <location>
        <begin position="184"/>
        <end position="210"/>
    </location>
</feature>
<keyword evidence="1" id="KW-1133">Transmembrane helix</keyword>
<evidence type="ECO:0000256" key="1">
    <source>
        <dbReference type="SAM" id="Phobius"/>
    </source>
</evidence>
<feature type="transmembrane region" description="Helical" evidence="1">
    <location>
        <begin position="15"/>
        <end position="33"/>
    </location>
</feature>
<accession>C6Q2R3</accession>
<dbReference type="eggNOG" id="ENOG5032TX7">
    <property type="taxonomic scope" value="Bacteria"/>
</dbReference>
<name>C6Q2R3_9CLOT</name>
<dbReference type="STRING" id="536227.Ccar_14865"/>
<proteinExistence type="predicted"/>
<dbReference type="EMBL" id="ACVI01000196">
    <property type="protein sequence ID" value="EET84213.1"/>
    <property type="molecule type" value="Genomic_DNA"/>
</dbReference>
<sequence>MLNLILKDVLIQKKYLLISILYALFFTLCFKSNTSMVFNMLPIMVAYVLITGACSFDDKNKSEIMLNSLPINRANLIISKYLSTILFIFIGIALVFTFSTILNFSGFIHMDRLMTLEDIFGTSIGTLIMSCLYFPFYFKLGYQKARYFMGATFMLIFAIVMILANTVNKTSINFMAYLNNQPDWLITSFMVVIAAILFLSSILLSIKFYINKDL</sequence>
<gene>
    <name evidence="2" type="ORF">CcarbDRAFT_5331</name>
</gene>
<feature type="transmembrane region" description="Helical" evidence="1">
    <location>
        <begin position="145"/>
        <end position="164"/>
    </location>
</feature>
<keyword evidence="1" id="KW-0812">Transmembrane</keyword>
<feature type="transmembrane region" description="Helical" evidence="1">
    <location>
        <begin position="39"/>
        <end position="56"/>
    </location>
</feature>
<dbReference type="AlphaFoldDB" id="C6Q2R3"/>
<keyword evidence="3" id="KW-1185">Reference proteome</keyword>
<evidence type="ECO:0008006" key="4">
    <source>
        <dbReference type="Google" id="ProtNLM"/>
    </source>
</evidence>
<dbReference type="RefSeq" id="WP_007064214.1">
    <property type="nucleotide sequence ID" value="NZ_ACVI01000196.1"/>
</dbReference>
<feature type="transmembrane region" description="Helical" evidence="1">
    <location>
        <begin position="77"/>
        <end position="99"/>
    </location>
</feature>
<feature type="transmembrane region" description="Helical" evidence="1">
    <location>
        <begin position="119"/>
        <end position="138"/>
    </location>
</feature>
<reference evidence="2 3" key="1">
    <citation type="submission" date="2009-06" db="EMBL/GenBank/DDBJ databases">
        <title>The draft genome of Clostridium carboxidivorans P7.</title>
        <authorList>
            <consortium name="US DOE Joint Genome Institute (JGI-PGF)"/>
            <person name="Lucas S."/>
            <person name="Copeland A."/>
            <person name="Lapidus A."/>
            <person name="Glavina del Rio T."/>
            <person name="Tice H."/>
            <person name="Bruce D."/>
            <person name="Goodwin L."/>
            <person name="Pitluck S."/>
            <person name="Larimer F."/>
            <person name="Land M.L."/>
            <person name="Hauser L."/>
            <person name="Hemme C.L."/>
        </authorList>
    </citation>
    <scope>NUCLEOTIDE SEQUENCE [LARGE SCALE GENOMIC DNA]</scope>
    <source>
        <strain evidence="2 3">P7</strain>
    </source>
</reference>
<dbReference type="OrthoDB" id="2917865at2"/>
<evidence type="ECO:0000313" key="2">
    <source>
        <dbReference type="EMBL" id="EET84213.1"/>
    </source>
</evidence>
<organism evidence="2 3">
    <name type="scientific">Clostridium carboxidivorans P7</name>
    <dbReference type="NCBI Taxonomy" id="536227"/>
    <lineage>
        <taxon>Bacteria</taxon>
        <taxon>Bacillati</taxon>
        <taxon>Bacillota</taxon>
        <taxon>Clostridia</taxon>
        <taxon>Eubacteriales</taxon>
        <taxon>Clostridiaceae</taxon>
        <taxon>Clostridium</taxon>
    </lineage>
</organism>
<comment type="caution">
    <text evidence="2">The sequence shown here is derived from an EMBL/GenBank/DDBJ whole genome shotgun (WGS) entry which is preliminary data.</text>
</comment>
<dbReference type="InterPro" id="IPR025699">
    <property type="entry name" value="ABC2_memb-like"/>
</dbReference>
<dbReference type="PANTHER" id="PTHR41309">
    <property type="entry name" value="MEMBRANE PROTEIN-RELATED"/>
    <property type="match status" value="1"/>
</dbReference>
<keyword evidence="1" id="KW-0472">Membrane</keyword>
<dbReference type="PANTHER" id="PTHR41309:SF2">
    <property type="entry name" value="MEMBRANE PROTEIN"/>
    <property type="match status" value="1"/>
</dbReference>
<dbReference type="PATRIC" id="fig|536227.13.peg.3117"/>
<dbReference type="Pfam" id="PF13346">
    <property type="entry name" value="ABC2_membrane_5"/>
    <property type="match status" value="1"/>
</dbReference>
<evidence type="ECO:0000313" key="3">
    <source>
        <dbReference type="Proteomes" id="UP000004198"/>
    </source>
</evidence>
<dbReference type="KEGG" id="cck:Ccar_14865"/>
<dbReference type="Proteomes" id="UP000004198">
    <property type="component" value="Unassembled WGS sequence"/>
</dbReference>